<dbReference type="InterPro" id="IPR052960">
    <property type="entry name" value="GlcN6P_deaminase-like"/>
</dbReference>
<accession>A0A7X9NZT0</accession>
<evidence type="ECO:0000313" key="3">
    <source>
        <dbReference type="EMBL" id="NME66805.1"/>
    </source>
</evidence>
<proteinExistence type="inferred from homology"/>
<feature type="active site" description="Proton acceptor; for enolization step" evidence="1">
    <location>
        <position position="82"/>
    </location>
</feature>
<dbReference type="PANTHER" id="PTHR42892">
    <property type="entry name" value="GLUCOSAMINE-6-PHOSPHATE DEAMINASE-LIKE PROTEIN BT_0258-RELATED"/>
    <property type="match status" value="1"/>
</dbReference>
<dbReference type="InterPro" id="IPR037171">
    <property type="entry name" value="NagB/RpiA_transferase-like"/>
</dbReference>
<protein>
    <recommendedName>
        <fullName evidence="1">Glucosamine-6-phosphate deaminase</fullName>
        <ecNumber evidence="1">3.5.99.6</ecNumber>
    </recommendedName>
    <alternativeName>
        <fullName evidence="1">GlcN6P deaminase</fullName>
        <shortName evidence="1">GNPDA</shortName>
    </alternativeName>
    <alternativeName>
        <fullName evidence="1">Glucosamine-6-phosphate isomerase</fullName>
    </alternativeName>
</protein>
<name>A0A7X9NZT0_9BACT</name>
<dbReference type="GO" id="GO:0006046">
    <property type="term" value="P:N-acetylglucosamine catabolic process"/>
    <property type="evidence" value="ECO:0007669"/>
    <property type="project" value="UniProtKB-UniRule"/>
</dbReference>
<organism evidence="3 4">
    <name type="scientific">Flammeovirga aprica JL-4</name>
    <dbReference type="NCBI Taxonomy" id="694437"/>
    <lineage>
        <taxon>Bacteria</taxon>
        <taxon>Pseudomonadati</taxon>
        <taxon>Bacteroidota</taxon>
        <taxon>Cytophagia</taxon>
        <taxon>Cytophagales</taxon>
        <taxon>Flammeovirgaceae</taxon>
        <taxon>Flammeovirga</taxon>
    </lineage>
</organism>
<evidence type="ECO:0000259" key="2">
    <source>
        <dbReference type="Pfam" id="PF01182"/>
    </source>
</evidence>
<dbReference type="InterPro" id="IPR006148">
    <property type="entry name" value="Glc/Gal-6P_isomerase"/>
</dbReference>
<gene>
    <name evidence="1 3" type="primary">nagB</name>
    <name evidence="3" type="ORF">HHU12_02400</name>
</gene>
<dbReference type="GO" id="GO:0004342">
    <property type="term" value="F:glucosamine-6-phosphate deaminase activity"/>
    <property type="evidence" value="ECO:0007669"/>
    <property type="project" value="UniProtKB-UniRule"/>
</dbReference>
<dbReference type="InterPro" id="IPR004547">
    <property type="entry name" value="Glucosamine6P_isomerase"/>
</dbReference>
<dbReference type="EC" id="3.5.99.6" evidence="1"/>
<keyword evidence="1 3" id="KW-0378">Hydrolase</keyword>
<dbReference type="HAMAP" id="MF_01241">
    <property type="entry name" value="GlcN6P_deamin"/>
    <property type="match status" value="1"/>
</dbReference>
<comment type="catalytic activity">
    <reaction evidence="1">
        <text>alpha-D-glucosamine 6-phosphate + H2O = beta-D-fructose 6-phosphate + NH4(+)</text>
        <dbReference type="Rhea" id="RHEA:12172"/>
        <dbReference type="ChEBI" id="CHEBI:15377"/>
        <dbReference type="ChEBI" id="CHEBI:28938"/>
        <dbReference type="ChEBI" id="CHEBI:57634"/>
        <dbReference type="ChEBI" id="CHEBI:75989"/>
        <dbReference type="EC" id="3.5.99.6"/>
    </reaction>
</comment>
<dbReference type="Gene3D" id="3.40.50.1360">
    <property type="match status" value="1"/>
</dbReference>
<evidence type="ECO:0000313" key="4">
    <source>
        <dbReference type="Proteomes" id="UP000576082"/>
    </source>
</evidence>
<sequence length="258" mass="28450">MNLIADKISEKLDVRVFVDKETASKEAASAIAQLIKTKNSKGEKTVLGLATGSTPLQLYAELIRLHKEEGLSFKNVITFNLDEYYPMSPQSEHSYVHFMKENLFNHIDIEMENVNIPDGTISKEEVNDYCASYEKKISEAGGIDLQLLGIGRTGHIGFNEPDSDWNTLTRIVTLDPLTRKDAAKGFGGIDNVPTEAITMGVGSILKSKKIIMMAWGEGKASIVNEMINGIVTDQVPATYLQLHQNVAVYLDREASTAL</sequence>
<dbReference type="PANTHER" id="PTHR42892:SF1">
    <property type="entry name" value="GLUCOSAMINE-6-PHOSPHATE ISOMERASE"/>
    <property type="match status" value="1"/>
</dbReference>
<dbReference type="SUPFAM" id="SSF100950">
    <property type="entry name" value="NagB/RpiA/CoA transferase-like"/>
    <property type="match status" value="1"/>
</dbReference>
<dbReference type="RefSeq" id="WP_169654638.1">
    <property type="nucleotide sequence ID" value="NZ_JABANE010000004.1"/>
</dbReference>
<dbReference type="AlphaFoldDB" id="A0A7X9NZT0"/>
<dbReference type="Pfam" id="PF01182">
    <property type="entry name" value="Glucosamine_iso"/>
    <property type="match status" value="1"/>
</dbReference>
<feature type="domain" description="Glucosamine/galactosamine-6-phosphate isomerase" evidence="2">
    <location>
        <begin position="19"/>
        <end position="244"/>
    </location>
</feature>
<feature type="active site" description="Proton acceptor; for ring-opening step" evidence="1">
    <location>
        <position position="155"/>
    </location>
</feature>
<dbReference type="UniPathway" id="UPA00629">
    <property type="reaction ID" value="UER00684"/>
</dbReference>
<dbReference type="GO" id="GO:0019262">
    <property type="term" value="P:N-acetylneuraminate catabolic process"/>
    <property type="evidence" value="ECO:0007669"/>
    <property type="project" value="UniProtKB-UniRule"/>
</dbReference>
<evidence type="ECO:0000256" key="1">
    <source>
        <dbReference type="HAMAP-Rule" id="MF_01241"/>
    </source>
</evidence>
<comment type="pathway">
    <text evidence="1">Amino-sugar metabolism; N-acetylneuraminate degradation; D-fructose 6-phosphate from N-acetylneuraminate: step 5/5.</text>
</comment>
<dbReference type="GO" id="GO:0005975">
    <property type="term" value="P:carbohydrate metabolic process"/>
    <property type="evidence" value="ECO:0007669"/>
    <property type="project" value="InterPro"/>
</dbReference>
<comment type="function">
    <text evidence="1">Catalyzes the reversible isomerization-deamination of glucosamine 6-phosphate (GlcN6P) to form fructose 6-phosphate (Fru6P) and ammonium ion.</text>
</comment>
<dbReference type="Proteomes" id="UP000576082">
    <property type="component" value="Unassembled WGS sequence"/>
</dbReference>
<keyword evidence="1" id="KW-0119">Carbohydrate metabolism</keyword>
<keyword evidence="4" id="KW-1185">Reference proteome</keyword>
<comment type="similarity">
    <text evidence="1">Belongs to the glucosamine/galactosamine-6-phosphate isomerase family. NagB subfamily.</text>
</comment>
<reference evidence="3 4" key="1">
    <citation type="submission" date="2020-04" db="EMBL/GenBank/DDBJ databases">
        <title>Flammeovirga sp. SR4, a novel species isolated from seawater.</title>
        <authorList>
            <person name="Wang X."/>
        </authorList>
    </citation>
    <scope>NUCLEOTIDE SEQUENCE [LARGE SCALE GENOMIC DNA]</scope>
    <source>
        <strain evidence="3 4">ATCC 23126</strain>
    </source>
</reference>
<dbReference type="CDD" id="cd01399">
    <property type="entry name" value="GlcN6P_deaminase"/>
    <property type="match status" value="1"/>
</dbReference>
<comment type="caution">
    <text evidence="3">The sequence shown here is derived from an EMBL/GenBank/DDBJ whole genome shotgun (WGS) entry which is preliminary data.</text>
</comment>
<feature type="active site" description="For ring-opening step" evidence="1">
    <location>
        <position position="160"/>
    </location>
</feature>
<comment type="caution">
    <text evidence="1">Lacks conserved residue(s) required for the propagation of feature annotation.</text>
</comment>
<dbReference type="EMBL" id="JABANE010000004">
    <property type="protein sequence ID" value="NME66805.1"/>
    <property type="molecule type" value="Genomic_DNA"/>
</dbReference>
<dbReference type="NCBIfam" id="TIGR00502">
    <property type="entry name" value="nagB"/>
    <property type="match status" value="1"/>
</dbReference>